<reference evidence="4" key="3">
    <citation type="submission" date="2015-02" db="UniProtKB">
        <authorList>
            <consortium name="EnsemblProtists"/>
        </authorList>
    </citation>
    <scope>IDENTIFICATION</scope>
    <source>
        <strain evidence="4">DAOM BR144</strain>
    </source>
</reference>
<evidence type="ECO:0000313" key="4">
    <source>
        <dbReference type="EnsemblProtists" id="PYU1_T008068"/>
    </source>
</evidence>
<dbReference type="InterPro" id="IPR007726">
    <property type="entry name" value="SS18_N"/>
</dbReference>
<evidence type="ECO:0000259" key="3">
    <source>
        <dbReference type="Pfam" id="PF05030"/>
    </source>
</evidence>
<dbReference type="Proteomes" id="UP000019132">
    <property type="component" value="Unassembled WGS sequence"/>
</dbReference>
<name>K3WSX4_GLOUD</name>
<dbReference type="EnsemblProtists" id="PYU1_T008068">
    <property type="protein sequence ID" value="PYU1_T008068"/>
    <property type="gene ID" value="PYU1_G008052"/>
</dbReference>
<proteinExistence type="inferred from homology"/>
<sequence>MAAMNQQRAYLPPGAAGARVYGQEESEAKEVNTEEIQAMLDENSALIVEIITLNNQIKHGKGTTQLSEAVP</sequence>
<feature type="region of interest" description="Disordered" evidence="2">
    <location>
        <begin position="1"/>
        <end position="26"/>
    </location>
</feature>
<dbReference type="AlphaFoldDB" id="K3WSX4"/>
<reference evidence="5" key="2">
    <citation type="submission" date="2010-04" db="EMBL/GenBank/DDBJ databases">
        <authorList>
            <person name="Buell R."/>
            <person name="Hamilton J."/>
            <person name="Hostetler J."/>
        </authorList>
    </citation>
    <scope>NUCLEOTIDE SEQUENCE [LARGE SCALE GENOMIC DNA]</scope>
    <source>
        <strain evidence="5">DAOM:BR144</strain>
    </source>
</reference>
<dbReference type="Pfam" id="PF05030">
    <property type="entry name" value="SSXT"/>
    <property type="match status" value="1"/>
</dbReference>
<evidence type="ECO:0000256" key="1">
    <source>
        <dbReference type="ARBA" id="ARBA00007945"/>
    </source>
</evidence>
<protein>
    <recommendedName>
        <fullName evidence="3">SS18 N-terminal domain-containing protein</fullName>
    </recommendedName>
</protein>
<dbReference type="InParanoid" id="K3WSX4"/>
<comment type="similarity">
    <text evidence="1">Belongs to the SS18 family.</text>
</comment>
<feature type="domain" description="SS18 N-terminal" evidence="3">
    <location>
        <begin position="29"/>
        <end position="60"/>
    </location>
</feature>
<reference evidence="5" key="1">
    <citation type="journal article" date="2010" name="Genome Biol.">
        <title>Genome sequence of the necrotrophic plant pathogen Pythium ultimum reveals original pathogenicity mechanisms and effector repertoire.</title>
        <authorList>
            <person name="Levesque C.A."/>
            <person name="Brouwer H."/>
            <person name="Cano L."/>
            <person name="Hamilton J.P."/>
            <person name="Holt C."/>
            <person name="Huitema E."/>
            <person name="Raffaele S."/>
            <person name="Robideau G.P."/>
            <person name="Thines M."/>
            <person name="Win J."/>
            <person name="Zerillo M.M."/>
            <person name="Beakes G.W."/>
            <person name="Boore J.L."/>
            <person name="Busam D."/>
            <person name="Dumas B."/>
            <person name="Ferriera S."/>
            <person name="Fuerstenberg S.I."/>
            <person name="Gachon C.M."/>
            <person name="Gaulin E."/>
            <person name="Govers F."/>
            <person name="Grenville-Briggs L."/>
            <person name="Horner N."/>
            <person name="Hostetler J."/>
            <person name="Jiang R.H."/>
            <person name="Johnson J."/>
            <person name="Krajaejun T."/>
            <person name="Lin H."/>
            <person name="Meijer H.J."/>
            <person name="Moore B."/>
            <person name="Morris P."/>
            <person name="Phuntmart V."/>
            <person name="Puiu D."/>
            <person name="Shetty J."/>
            <person name="Stajich J.E."/>
            <person name="Tripathy S."/>
            <person name="Wawra S."/>
            <person name="van West P."/>
            <person name="Whitty B.R."/>
            <person name="Coutinho P.M."/>
            <person name="Henrissat B."/>
            <person name="Martin F."/>
            <person name="Thomas P.D."/>
            <person name="Tyler B.M."/>
            <person name="De Vries R.P."/>
            <person name="Kamoun S."/>
            <person name="Yandell M."/>
            <person name="Tisserat N."/>
            <person name="Buell C.R."/>
        </authorList>
    </citation>
    <scope>NUCLEOTIDE SEQUENCE</scope>
    <source>
        <strain evidence="5">DAOM:BR144</strain>
    </source>
</reference>
<dbReference type="VEuPathDB" id="FungiDB:PYU1_G008052"/>
<organism evidence="4 5">
    <name type="scientific">Globisporangium ultimum (strain ATCC 200006 / CBS 805.95 / DAOM BR144)</name>
    <name type="common">Pythium ultimum</name>
    <dbReference type="NCBI Taxonomy" id="431595"/>
    <lineage>
        <taxon>Eukaryota</taxon>
        <taxon>Sar</taxon>
        <taxon>Stramenopiles</taxon>
        <taxon>Oomycota</taxon>
        <taxon>Peronosporomycetes</taxon>
        <taxon>Pythiales</taxon>
        <taxon>Pythiaceae</taxon>
        <taxon>Globisporangium</taxon>
    </lineage>
</organism>
<evidence type="ECO:0000256" key="2">
    <source>
        <dbReference type="SAM" id="MobiDB-lite"/>
    </source>
</evidence>
<keyword evidence="5" id="KW-1185">Reference proteome</keyword>
<dbReference type="eggNOG" id="ENOG502R9H4">
    <property type="taxonomic scope" value="Eukaryota"/>
</dbReference>
<evidence type="ECO:0000313" key="5">
    <source>
        <dbReference type="Proteomes" id="UP000019132"/>
    </source>
</evidence>
<dbReference type="EMBL" id="GL376617">
    <property type="status" value="NOT_ANNOTATED_CDS"/>
    <property type="molecule type" value="Genomic_DNA"/>
</dbReference>
<accession>K3WSX4</accession>
<dbReference type="STRING" id="431595.K3WSX4"/>
<dbReference type="HOGENOM" id="CLU_2745653_0_0_1"/>